<evidence type="ECO:0000313" key="2">
    <source>
        <dbReference type="Proteomes" id="UP001320706"/>
    </source>
</evidence>
<keyword evidence="2" id="KW-1185">Reference proteome</keyword>
<dbReference type="Proteomes" id="UP001320706">
    <property type="component" value="Unassembled WGS sequence"/>
</dbReference>
<sequence>MSAEELGKRLVAEVEEEGLDELLYSLRSLQYPYSSPQFGLAPLDRLLQPSTAPITQPAQTHRSSSPVGLRQTEPRHGTVKIGHIPPPIIELTSPGPNDGKTQLLYLLTATLTLPPSLGSMHLGGQNAAVVVLDTDTRFSVLRVAQVMRGYISQCLQRQQQQQSSTTPSNHTVAGNRYSGPEPRVSETDTAIATETAIREALKHIHIYRPQSLRSLIATITALPIYLFDASAHHSSTRRVGVILLDSASAFVWSERAEDEMARVPGSTFAGDAGIGGAKAAASSSSRWAELAACLRTASTTLHCPVVYTAWNLSSPHSTGAGVGGGGGAGQFSASIRPQLPPPFGTLPTLRLVISRRHVRKFAPGMSGEEAIREAGDRQTVVERGVFDVEFNRWSGGGDGGGGGRRVGVGFVVKITEDGIVLDE</sequence>
<gene>
    <name evidence="1" type="ORF">M8818_004162</name>
</gene>
<reference evidence="1" key="1">
    <citation type="submission" date="2024-02" db="EMBL/GenBank/DDBJ databases">
        <title>Metagenome Assembled Genome of Zalaria obscura JY119.</title>
        <authorList>
            <person name="Vighnesh L."/>
            <person name="Jagadeeshwari U."/>
            <person name="Venkata Ramana C."/>
            <person name="Sasikala C."/>
        </authorList>
    </citation>
    <scope>NUCLEOTIDE SEQUENCE</scope>
    <source>
        <strain evidence="1">JY119</strain>
    </source>
</reference>
<name>A0ACC3SDC8_9PEZI</name>
<evidence type="ECO:0000313" key="1">
    <source>
        <dbReference type="EMBL" id="KAK8207909.1"/>
    </source>
</evidence>
<comment type="caution">
    <text evidence="1">The sequence shown here is derived from an EMBL/GenBank/DDBJ whole genome shotgun (WGS) entry which is preliminary data.</text>
</comment>
<accession>A0ACC3SDC8</accession>
<organism evidence="1 2">
    <name type="scientific">Zalaria obscura</name>
    <dbReference type="NCBI Taxonomy" id="2024903"/>
    <lineage>
        <taxon>Eukaryota</taxon>
        <taxon>Fungi</taxon>
        <taxon>Dikarya</taxon>
        <taxon>Ascomycota</taxon>
        <taxon>Pezizomycotina</taxon>
        <taxon>Dothideomycetes</taxon>
        <taxon>Dothideomycetidae</taxon>
        <taxon>Dothideales</taxon>
        <taxon>Zalariaceae</taxon>
        <taxon>Zalaria</taxon>
    </lineage>
</organism>
<dbReference type="EMBL" id="JAMKPW020000020">
    <property type="protein sequence ID" value="KAK8207909.1"/>
    <property type="molecule type" value="Genomic_DNA"/>
</dbReference>
<proteinExistence type="predicted"/>
<protein>
    <submittedName>
        <fullName evidence="1">Uncharacterized protein</fullName>
    </submittedName>
</protein>